<evidence type="ECO:0000256" key="3">
    <source>
        <dbReference type="ARBA" id="ARBA00022448"/>
    </source>
</evidence>
<dbReference type="PANTHER" id="PTHR36838">
    <property type="entry name" value="AUXIN EFFLUX CARRIER FAMILY PROTEIN"/>
    <property type="match status" value="1"/>
</dbReference>
<feature type="transmembrane region" description="Helical" evidence="8">
    <location>
        <begin position="281"/>
        <end position="303"/>
    </location>
</feature>
<keyword evidence="4" id="KW-1003">Cell membrane</keyword>
<keyword evidence="6 8" id="KW-1133">Transmembrane helix</keyword>
<feature type="transmembrane region" description="Helical" evidence="8">
    <location>
        <begin position="157"/>
        <end position="179"/>
    </location>
</feature>
<evidence type="ECO:0000256" key="6">
    <source>
        <dbReference type="ARBA" id="ARBA00022989"/>
    </source>
</evidence>
<evidence type="ECO:0000256" key="2">
    <source>
        <dbReference type="ARBA" id="ARBA00010145"/>
    </source>
</evidence>
<dbReference type="AlphaFoldDB" id="A0A8S0WLE1"/>
<dbReference type="Proteomes" id="UP000494216">
    <property type="component" value="Unassembled WGS sequence"/>
</dbReference>
<comment type="subcellular location">
    <subcellularLocation>
        <location evidence="1">Cell membrane</location>
        <topology evidence="1">Multi-pass membrane protein</topology>
    </subcellularLocation>
</comment>
<name>A0A8S0WLE1_9GAMM</name>
<feature type="transmembrane region" description="Helical" evidence="8">
    <location>
        <begin position="6"/>
        <end position="21"/>
    </location>
</feature>
<dbReference type="GO" id="GO:0005886">
    <property type="term" value="C:plasma membrane"/>
    <property type="evidence" value="ECO:0007669"/>
    <property type="project" value="UniProtKB-SubCell"/>
</dbReference>
<dbReference type="EMBL" id="CADCXN010000105">
    <property type="protein sequence ID" value="CAA9892560.1"/>
    <property type="molecule type" value="Genomic_DNA"/>
</dbReference>
<comment type="caution">
    <text evidence="9">The sequence shown here is derived from an EMBL/GenBank/DDBJ whole genome shotgun (WGS) entry which is preliminary data.</text>
</comment>
<keyword evidence="7 8" id="KW-0472">Membrane</keyword>
<feature type="transmembrane region" description="Helical" evidence="8">
    <location>
        <begin position="61"/>
        <end position="81"/>
    </location>
</feature>
<dbReference type="Gene3D" id="1.20.1530.20">
    <property type="match status" value="1"/>
</dbReference>
<feature type="transmembrane region" description="Helical" evidence="8">
    <location>
        <begin position="33"/>
        <end position="55"/>
    </location>
</feature>
<sequence>MTSTLIQMAVLIACGAVWRIIKPGSLSAEQTRPVLTTVVYYLFLPAMILEVLWTSKIGLQSLQYTLLGVASLFVGMLCIWLAGRAFKFENKQFGAMLLAAIFPNVTYLGLPVLEQTFGAWARSVAIQIDLFATSPVLFTAGIMAARHYGEDNSGKHPSVLSFLNAPPFWTAIIAVLLNLNNIAMPGWLAGILQKLSAGVVPIMLFSLGLALSWRAVTYRNLPFVLPVILIKMVLMPWFALWFVGLLTLGGGYKAAAVLDIAMPSMVLGIVFCDRYHLDSSLYAMAVTVTTALSLVMLPFWHGILMKMSF</sequence>
<feature type="transmembrane region" description="Helical" evidence="8">
    <location>
        <begin position="93"/>
        <end position="113"/>
    </location>
</feature>
<evidence type="ECO:0000256" key="4">
    <source>
        <dbReference type="ARBA" id="ARBA00022475"/>
    </source>
</evidence>
<dbReference type="InterPro" id="IPR038770">
    <property type="entry name" value="Na+/solute_symporter_sf"/>
</dbReference>
<gene>
    <name evidence="9" type="ORF">METHB2_720013</name>
</gene>
<keyword evidence="3" id="KW-0813">Transport</keyword>
<evidence type="ECO:0000256" key="5">
    <source>
        <dbReference type="ARBA" id="ARBA00022692"/>
    </source>
</evidence>
<feature type="transmembrane region" description="Helical" evidence="8">
    <location>
        <begin position="125"/>
        <end position="145"/>
    </location>
</feature>
<feature type="transmembrane region" description="Helical" evidence="8">
    <location>
        <begin position="223"/>
        <end position="248"/>
    </location>
</feature>
<keyword evidence="10" id="KW-1185">Reference proteome</keyword>
<keyword evidence="5 8" id="KW-0812">Transmembrane</keyword>
<dbReference type="GO" id="GO:0055085">
    <property type="term" value="P:transmembrane transport"/>
    <property type="evidence" value="ECO:0007669"/>
    <property type="project" value="InterPro"/>
</dbReference>
<protein>
    <submittedName>
        <fullName evidence="9">Transporter</fullName>
    </submittedName>
</protein>
<organism evidence="9 10">
    <name type="scientific">Candidatus Methylobacter favarea</name>
    <dbReference type="NCBI Taxonomy" id="2707345"/>
    <lineage>
        <taxon>Bacteria</taxon>
        <taxon>Pseudomonadati</taxon>
        <taxon>Pseudomonadota</taxon>
        <taxon>Gammaproteobacteria</taxon>
        <taxon>Methylococcales</taxon>
        <taxon>Methylococcaceae</taxon>
        <taxon>Methylobacter</taxon>
    </lineage>
</organism>
<accession>A0A8S0WLE1</accession>
<feature type="transmembrane region" description="Helical" evidence="8">
    <location>
        <begin position="191"/>
        <end position="211"/>
    </location>
</feature>
<dbReference type="RefSeq" id="WP_174627317.1">
    <property type="nucleotide sequence ID" value="NZ_CADCXN010000105.1"/>
</dbReference>
<evidence type="ECO:0000256" key="1">
    <source>
        <dbReference type="ARBA" id="ARBA00004651"/>
    </source>
</evidence>
<dbReference type="Pfam" id="PF03547">
    <property type="entry name" value="Mem_trans"/>
    <property type="match status" value="2"/>
</dbReference>
<dbReference type="InterPro" id="IPR004776">
    <property type="entry name" value="Mem_transp_PIN-like"/>
</dbReference>
<evidence type="ECO:0000313" key="9">
    <source>
        <dbReference type="EMBL" id="CAA9892560.1"/>
    </source>
</evidence>
<feature type="transmembrane region" description="Helical" evidence="8">
    <location>
        <begin position="254"/>
        <end position="272"/>
    </location>
</feature>
<evidence type="ECO:0000256" key="8">
    <source>
        <dbReference type="SAM" id="Phobius"/>
    </source>
</evidence>
<reference evidence="9 10" key="1">
    <citation type="submission" date="2020-02" db="EMBL/GenBank/DDBJ databases">
        <authorList>
            <person name="Hogendoorn C."/>
        </authorList>
    </citation>
    <scope>NUCLEOTIDE SEQUENCE [LARGE SCALE GENOMIC DNA]</scope>
    <source>
        <strain evidence="9">METHB21</strain>
    </source>
</reference>
<evidence type="ECO:0000313" key="10">
    <source>
        <dbReference type="Proteomes" id="UP000494216"/>
    </source>
</evidence>
<dbReference type="PANTHER" id="PTHR36838:SF1">
    <property type="entry name" value="SLR1864 PROTEIN"/>
    <property type="match status" value="1"/>
</dbReference>
<evidence type="ECO:0000256" key="7">
    <source>
        <dbReference type="ARBA" id="ARBA00023136"/>
    </source>
</evidence>
<comment type="similarity">
    <text evidence="2">Belongs to the auxin efflux carrier (TC 2.A.69) family.</text>
</comment>
<proteinExistence type="inferred from homology"/>